<dbReference type="PANTHER" id="PTHR33318">
    <property type="entry name" value="ASPARTYL/GLUTAMYL-TRNA(ASN/GLN) AMIDOTRANSFERASE SUBUNIT"/>
    <property type="match status" value="1"/>
</dbReference>
<dbReference type="InterPro" id="IPR039300">
    <property type="entry name" value="JASON"/>
</dbReference>
<dbReference type="EMBL" id="VEPZ02000996">
    <property type="protein sequence ID" value="KAE8703891.1"/>
    <property type="molecule type" value="Genomic_DNA"/>
</dbReference>
<keyword evidence="3" id="KW-1185">Reference proteome</keyword>
<proteinExistence type="predicted"/>
<dbReference type="GO" id="GO:0007142">
    <property type="term" value="P:male meiosis II"/>
    <property type="evidence" value="ECO:0007669"/>
    <property type="project" value="InterPro"/>
</dbReference>
<evidence type="ECO:0000256" key="1">
    <source>
        <dbReference type="SAM" id="MobiDB-lite"/>
    </source>
</evidence>
<evidence type="ECO:0000313" key="2">
    <source>
        <dbReference type="EMBL" id="KAE8703891.1"/>
    </source>
</evidence>
<organism evidence="2 3">
    <name type="scientific">Hibiscus syriacus</name>
    <name type="common">Rose of Sharon</name>
    <dbReference type="NCBI Taxonomy" id="106335"/>
    <lineage>
        <taxon>Eukaryota</taxon>
        <taxon>Viridiplantae</taxon>
        <taxon>Streptophyta</taxon>
        <taxon>Embryophyta</taxon>
        <taxon>Tracheophyta</taxon>
        <taxon>Spermatophyta</taxon>
        <taxon>Magnoliopsida</taxon>
        <taxon>eudicotyledons</taxon>
        <taxon>Gunneridae</taxon>
        <taxon>Pentapetalae</taxon>
        <taxon>rosids</taxon>
        <taxon>malvids</taxon>
        <taxon>Malvales</taxon>
        <taxon>Malvaceae</taxon>
        <taxon>Malvoideae</taxon>
        <taxon>Hibiscus</taxon>
    </lineage>
</organism>
<sequence length="461" mass="51041">MVCGFLNQELGLGTITRSAVRFLDQTDHAVSRDRLSSLFVDGEKRKSSSNDLDSPQIDKRLIDEAKFLKACGTIPETPVEIRKACQKFKQSPPCGVESETSKFRSWLPNTPIDKFKLDKQSDHPPTPNKLFEELERSDSPVNTPSSCISDAANTGMSTMISIEGSEAMTTDKTVKSGVISTSAYGKNKSVRFECESYASSSKIENIGQNPEKLEPLGYLSASKYSPNPTPSKLSDEMQTPGTVFPSNLEKLANGNTRIRSEYVHSVLNPVGNASLLNAMKEEPFSSKEMFDELKESPERLENAIPKLEVGVKQTSLLKDSEDEGGLSSWLKPKQNAIDGPNKNLHVTFSKTPHISKTPGDRPIIGLVAAHWKEDESSRISPKWWDGNGIPNSTTKYKEDQKVAWHATPFEERLEKALSDESLISQRKHVEQPLMWLDVVDEGDAAQSQLRPASHSKSVVSF</sequence>
<accession>A0A6A3AH34</accession>
<name>A0A6A3AH34_HIBSY</name>
<feature type="region of interest" description="Disordered" evidence="1">
    <location>
        <begin position="114"/>
        <end position="150"/>
    </location>
</feature>
<feature type="compositionally biased region" description="Polar residues" evidence="1">
    <location>
        <begin position="139"/>
        <end position="150"/>
    </location>
</feature>
<dbReference type="Proteomes" id="UP000436088">
    <property type="component" value="Unassembled WGS sequence"/>
</dbReference>
<protein>
    <submittedName>
        <fullName evidence="2">Glutathione S-transferase PHI 9</fullName>
    </submittedName>
</protein>
<comment type="caution">
    <text evidence="2">The sequence shown here is derived from an EMBL/GenBank/DDBJ whole genome shotgun (WGS) entry which is preliminary data.</text>
</comment>
<dbReference type="GO" id="GO:0016740">
    <property type="term" value="F:transferase activity"/>
    <property type="evidence" value="ECO:0007669"/>
    <property type="project" value="UniProtKB-KW"/>
</dbReference>
<dbReference type="PANTHER" id="PTHR33318:SF7">
    <property type="entry name" value="PROTEIN JASON"/>
    <property type="match status" value="1"/>
</dbReference>
<gene>
    <name evidence="2" type="ORF">F3Y22_tig00110462pilonHSYRG00289</name>
</gene>
<dbReference type="AlphaFoldDB" id="A0A6A3AH34"/>
<evidence type="ECO:0000313" key="3">
    <source>
        <dbReference type="Proteomes" id="UP000436088"/>
    </source>
</evidence>
<reference evidence="2" key="1">
    <citation type="submission" date="2019-09" db="EMBL/GenBank/DDBJ databases">
        <title>Draft genome information of white flower Hibiscus syriacus.</title>
        <authorList>
            <person name="Kim Y.-M."/>
        </authorList>
    </citation>
    <scope>NUCLEOTIDE SEQUENCE [LARGE SCALE GENOMIC DNA]</scope>
    <source>
        <strain evidence="2">YM2019G1</strain>
    </source>
</reference>